<accession>A0AAV3R040</accession>
<reference evidence="1 2" key="1">
    <citation type="submission" date="2024-01" db="EMBL/GenBank/DDBJ databases">
        <title>The complete chloroplast genome sequence of Lithospermum erythrorhizon: insights into the phylogenetic relationship among Boraginaceae species and the maternal lineages of purple gromwells.</title>
        <authorList>
            <person name="Okada T."/>
            <person name="Watanabe K."/>
        </authorList>
    </citation>
    <scope>NUCLEOTIDE SEQUENCE [LARGE SCALE GENOMIC DNA]</scope>
</reference>
<comment type="caution">
    <text evidence="1">The sequence shown here is derived from an EMBL/GenBank/DDBJ whole genome shotgun (WGS) entry which is preliminary data.</text>
</comment>
<dbReference type="AlphaFoldDB" id="A0AAV3R040"/>
<evidence type="ECO:0000313" key="1">
    <source>
        <dbReference type="EMBL" id="GAA0168530.1"/>
    </source>
</evidence>
<dbReference type="EMBL" id="BAABME010006504">
    <property type="protein sequence ID" value="GAA0168530.1"/>
    <property type="molecule type" value="Genomic_DNA"/>
</dbReference>
<organism evidence="1 2">
    <name type="scientific">Lithospermum erythrorhizon</name>
    <name type="common">Purple gromwell</name>
    <name type="synonym">Lithospermum officinale var. erythrorhizon</name>
    <dbReference type="NCBI Taxonomy" id="34254"/>
    <lineage>
        <taxon>Eukaryota</taxon>
        <taxon>Viridiplantae</taxon>
        <taxon>Streptophyta</taxon>
        <taxon>Embryophyta</taxon>
        <taxon>Tracheophyta</taxon>
        <taxon>Spermatophyta</taxon>
        <taxon>Magnoliopsida</taxon>
        <taxon>eudicotyledons</taxon>
        <taxon>Gunneridae</taxon>
        <taxon>Pentapetalae</taxon>
        <taxon>asterids</taxon>
        <taxon>lamiids</taxon>
        <taxon>Boraginales</taxon>
        <taxon>Boraginaceae</taxon>
        <taxon>Boraginoideae</taxon>
        <taxon>Lithospermeae</taxon>
        <taxon>Lithospermum</taxon>
    </lineage>
</organism>
<protein>
    <submittedName>
        <fullName evidence="1">Uncharacterized protein</fullName>
    </submittedName>
</protein>
<evidence type="ECO:0000313" key="2">
    <source>
        <dbReference type="Proteomes" id="UP001454036"/>
    </source>
</evidence>
<proteinExistence type="predicted"/>
<gene>
    <name evidence="1" type="ORF">LIER_23229</name>
</gene>
<keyword evidence="2" id="KW-1185">Reference proteome</keyword>
<dbReference type="Proteomes" id="UP001454036">
    <property type="component" value="Unassembled WGS sequence"/>
</dbReference>
<name>A0AAV3R040_LITER</name>
<sequence length="312" mass="34944">MAHLEEEVQASLYVYDCSDAVMKVSCELSVLTSVGELSLSLWDLYKLGGLLVKGQIFDEAYHRLSLSSANGRVLITDWINNWSESPRVYVGPQAAGASGGKTSSLVGCPKGTILPHCDWDSRDWKIFEQLGICAGLAEETYCVTFLSCWLCLFVHPLEPHGYMRVSIFKMASCMDTGTVCFTYVSPCSFPAHYVFDLMDTYLHNRSGVTTELAGSHMAKYGGLSRSRPCDSVAEARGRLDNCHPGWTALKPRQSASFIFYDHKPQSYEDVNFFLSLRTNMLGFHFGDQFDVEVYHPHRFSRQLGFTTFHPGC</sequence>